<comment type="caution">
    <text evidence="1">The sequence shown here is derived from an EMBL/GenBank/DDBJ whole genome shotgun (WGS) entry which is preliminary data.</text>
</comment>
<gene>
    <name evidence="1" type="ORF">LWI28_022736</name>
</gene>
<protein>
    <submittedName>
        <fullName evidence="1">Uncharacterized protein</fullName>
    </submittedName>
</protein>
<accession>A0AAD5IWT9</accession>
<proteinExistence type="predicted"/>
<dbReference type="AlphaFoldDB" id="A0AAD5IWT9"/>
<organism evidence="1 2">
    <name type="scientific">Acer negundo</name>
    <name type="common">Box elder</name>
    <dbReference type="NCBI Taxonomy" id="4023"/>
    <lineage>
        <taxon>Eukaryota</taxon>
        <taxon>Viridiplantae</taxon>
        <taxon>Streptophyta</taxon>
        <taxon>Embryophyta</taxon>
        <taxon>Tracheophyta</taxon>
        <taxon>Spermatophyta</taxon>
        <taxon>Magnoliopsida</taxon>
        <taxon>eudicotyledons</taxon>
        <taxon>Gunneridae</taxon>
        <taxon>Pentapetalae</taxon>
        <taxon>rosids</taxon>
        <taxon>malvids</taxon>
        <taxon>Sapindales</taxon>
        <taxon>Sapindaceae</taxon>
        <taxon>Hippocastanoideae</taxon>
        <taxon>Acereae</taxon>
        <taxon>Acer</taxon>
    </lineage>
</organism>
<evidence type="ECO:0000313" key="1">
    <source>
        <dbReference type="EMBL" id="KAI9178101.1"/>
    </source>
</evidence>
<keyword evidence="2" id="KW-1185">Reference proteome</keyword>
<name>A0AAD5IWT9_ACENE</name>
<reference evidence="1" key="1">
    <citation type="journal article" date="2022" name="Plant J.">
        <title>Strategies of tolerance reflected in two North American maple genomes.</title>
        <authorList>
            <person name="McEvoy S.L."/>
            <person name="Sezen U.U."/>
            <person name="Trouern-Trend A."/>
            <person name="McMahon S.M."/>
            <person name="Schaberg P.G."/>
            <person name="Yang J."/>
            <person name="Wegrzyn J.L."/>
            <person name="Swenson N.G."/>
        </authorList>
    </citation>
    <scope>NUCLEOTIDE SEQUENCE</scope>
    <source>
        <strain evidence="1">91603</strain>
    </source>
</reference>
<sequence>MLHQVGFHANRKKDDVTYELVKKPFQMSIMNGSHGVPQQHQSGNCADTLRLAEYLLANKKEFDWTE</sequence>
<reference evidence="1" key="2">
    <citation type="submission" date="2023-02" db="EMBL/GenBank/DDBJ databases">
        <authorList>
            <person name="Swenson N.G."/>
            <person name="Wegrzyn J.L."/>
            <person name="Mcevoy S.L."/>
        </authorList>
    </citation>
    <scope>NUCLEOTIDE SEQUENCE</scope>
    <source>
        <strain evidence="1">91603</strain>
        <tissue evidence="1">Leaf</tissue>
    </source>
</reference>
<evidence type="ECO:0000313" key="2">
    <source>
        <dbReference type="Proteomes" id="UP001064489"/>
    </source>
</evidence>
<dbReference type="Proteomes" id="UP001064489">
    <property type="component" value="Chromosome 5"/>
</dbReference>
<dbReference type="EMBL" id="JAJSOW010000102">
    <property type="protein sequence ID" value="KAI9178101.1"/>
    <property type="molecule type" value="Genomic_DNA"/>
</dbReference>